<dbReference type="Pfam" id="PF05036">
    <property type="entry name" value="SPOR"/>
    <property type="match status" value="1"/>
</dbReference>
<organism evidence="2 3">
    <name type="scientific">Flavobacterium terrigena</name>
    <dbReference type="NCBI Taxonomy" id="402734"/>
    <lineage>
        <taxon>Bacteria</taxon>
        <taxon>Pseudomonadati</taxon>
        <taxon>Bacteroidota</taxon>
        <taxon>Flavobacteriia</taxon>
        <taxon>Flavobacteriales</taxon>
        <taxon>Flavobacteriaceae</taxon>
        <taxon>Flavobacterium</taxon>
    </lineage>
</organism>
<dbReference type="OrthoDB" id="2473397at2"/>
<evidence type="ECO:0000313" key="3">
    <source>
        <dbReference type="Proteomes" id="UP000199702"/>
    </source>
</evidence>
<dbReference type="EMBL" id="FNYA01000005">
    <property type="protein sequence ID" value="SEI99789.1"/>
    <property type="molecule type" value="Genomic_DNA"/>
</dbReference>
<dbReference type="RefSeq" id="WP_143055626.1">
    <property type="nucleotide sequence ID" value="NZ_CBCSJU010000006.1"/>
</dbReference>
<accession>A0A1H6V570</accession>
<dbReference type="STRING" id="402734.SAMN05660918_2095"/>
<reference evidence="3" key="1">
    <citation type="submission" date="2016-10" db="EMBL/GenBank/DDBJ databases">
        <authorList>
            <person name="Varghese N."/>
            <person name="Submissions S."/>
        </authorList>
    </citation>
    <scope>NUCLEOTIDE SEQUENCE [LARGE SCALE GENOMIC DNA]</scope>
    <source>
        <strain evidence="3">DSM 17934</strain>
    </source>
</reference>
<dbReference type="Gene3D" id="3.30.70.1070">
    <property type="entry name" value="Sporulation related repeat"/>
    <property type="match status" value="1"/>
</dbReference>
<dbReference type="Proteomes" id="UP000199702">
    <property type="component" value="Unassembled WGS sequence"/>
</dbReference>
<dbReference type="GO" id="GO:0042834">
    <property type="term" value="F:peptidoglycan binding"/>
    <property type="evidence" value="ECO:0007669"/>
    <property type="project" value="InterPro"/>
</dbReference>
<keyword evidence="3" id="KW-1185">Reference proteome</keyword>
<protein>
    <submittedName>
        <fullName evidence="2">Sporulation related domain-containing protein</fullName>
    </submittedName>
</protein>
<dbReference type="InterPro" id="IPR007730">
    <property type="entry name" value="SPOR-like_dom"/>
</dbReference>
<gene>
    <name evidence="2" type="ORF">SAMN05660918_2095</name>
</gene>
<evidence type="ECO:0000313" key="2">
    <source>
        <dbReference type="EMBL" id="SEI99789.1"/>
    </source>
</evidence>
<evidence type="ECO:0000259" key="1">
    <source>
        <dbReference type="Pfam" id="PF05036"/>
    </source>
</evidence>
<name>A0A1H6V570_9FLAO</name>
<sequence>MKTLKKITLLSFSSVALLTTGNIFSQTKKSNIEQDEKIEKLLVEKRKNNSAITINDKFKIQIFYGNIEESKKALIAFKKDFSQTDGTIIFGNPSYKVWVGSFKSKIEAEKALITIKKKYPSSVIIEPNKK</sequence>
<dbReference type="InterPro" id="IPR036680">
    <property type="entry name" value="SPOR-like_sf"/>
</dbReference>
<feature type="domain" description="SPOR" evidence="1">
    <location>
        <begin position="58"/>
        <end position="125"/>
    </location>
</feature>
<proteinExistence type="predicted"/>
<dbReference type="AlphaFoldDB" id="A0A1H6V570"/>